<dbReference type="PANTHER" id="PTHR43245">
    <property type="entry name" value="BIFUNCTIONAL POLYMYXIN RESISTANCE PROTEIN ARNA"/>
    <property type="match status" value="1"/>
</dbReference>
<gene>
    <name evidence="4" type="ORF">DYB32_006113</name>
</gene>
<dbReference type="SUPFAM" id="SSF51735">
    <property type="entry name" value="NAD(P)-binding Rossmann-fold domains"/>
    <property type="match status" value="1"/>
</dbReference>
<dbReference type="AlphaFoldDB" id="A0A3R6YX37"/>
<dbReference type="Pfam" id="PF01370">
    <property type="entry name" value="Epimerase"/>
    <property type="match status" value="1"/>
</dbReference>
<evidence type="ECO:0000256" key="1">
    <source>
        <dbReference type="SAM" id="Coils"/>
    </source>
</evidence>
<dbReference type="InterPro" id="IPR036291">
    <property type="entry name" value="NAD(P)-bd_dom_sf"/>
</dbReference>
<evidence type="ECO:0000313" key="4">
    <source>
        <dbReference type="EMBL" id="RHY28245.1"/>
    </source>
</evidence>
<reference evidence="4 5" key="1">
    <citation type="submission" date="2018-08" db="EMBL/GenBank/DDBJ databases">
        <title>Aphanomyces genome sequencing and annotation.</title>
        <authorList>
            <person name="Minardi D."/>
            <person name="Oidtmann B."/>
            <person name="Van Der Giezen M."/>
            <person name="Studholme D.J."/>
        </authorList>
    </citation>
    <scope>NUCLEOTIDE SEQUENCE [LARGE SCALE GENOMIC DNA]</scope>
    <source>
        <strain evidence="4 5">NJM0002</strain>
    </source>
</reference>
<dbReference type="VEuPathDB" id="FungiDB:H310_02157"/>
<evidence type="ECO:0000256" key="2">
    <source>
        <dbReference type="SAM" id="MobiDB-lite"/>
    </source>
</evidence>
<keyword evidence="1" id="KW-0175">Coiled coil</keyword>
<dbReference type="EMBL" id="QUSY01000617">
    <property type="protein sequence ID" value="RHY28245.1"/>
    <property type="molecule type" value="Genomic_DNA"/>
</dbReference>
<evidence type="ECO:0000259" key="3">
    <source>
        <dbReference type="Pfam" id="PF01370"/>
    </source>
</evidence>
<dbReference type="Gene3D" id="3.40.50.720">
    <property type="entry name" value="NAD(P)-binding Rossmann-like Domain"/>
    <property type="match status" value="1"/>
</dbReference>
<feature type="domain" description="NAD-dependent epimerase/dehydratase" evidence="3">
    <location>
        <begin position="523"/>
        <end position="665"/>
    </location>
</feature>
<protein>
    <recommendedName>
        <fullName evidence="3">NAD-dependent epimerase/dehydratase domain-containing protein</fullName>
    </recommendedName>
</protein>
<name>A0A3R6YX37_9STRA</name>
<feature type="coiled-coil region" evidence="1">
    <location>
        <begin position="229"/>
        <end position="341"/>
    </location>
</feature>
<dbReference type="Proteomes" id="UP000285060">
    <property type="component" value="Unassembled WGS sequence"/>
</dbReference>
<organism evidence="4 5">
    <name type="scientific">Aphanomyces invadans</name>
    <dbReference type="NCBI Taxonomy" id="157072"/>
    <lineage>
        <taxon>Eukaryota</taxon>
        <taxon>Sar</taxon>
        <taxon>Stramenopiles</taxon>
        <taxon>Oomycota</taxon>
        <taxon>Saprolegniomycetes</taxon>
        <taxon>Saprolegniales</taxon>
        <taxon>Verrucalvaceae</taxon>
        <taxon>Aphanomyces</taxon>
    </lineage>
</organism>
<dbReference type="InterPro" id="IPR001509">
    <property type="entry name" value="Epimerase_deHydtase"/>
</dbReference>
<feature type="compositionally biased region" description="Low complexity" evidence="2">
    <location>
        <begin position="70"/>
        <end position="82"/>
    </location>
</feature>
<feature type="coiled-coil region" evidence="1">
    <location>
        <begin position="116"/>
        <end position="196"/>
    </location>
</feature>
<accession>A0A3R6YX37</accession>
<dbReference type="InterPro" id="IPR050177">
    <property type="entry name" value="Lipid_A_modif_metabolic_enz"/>
</dbReference>
<dbReference type="PANTHER" id="PTHR43245:SF13">
    <property type="entry name" value="UDP-D-APIOSE_UDP-D-XYLOSE SYNTHASE 2"/>
    <property type="match status" value="1"/>
</dbReference>
<keyword evidence="5" id="KW-1185">Reference proteome</keyword>
<comment type="caution">
    <text evidence="4">The sequence shown here is derived from an EMBL/GenBank/DDBJ whole genome shotgun (WGS) entry which is preliminary data.</text>
</comment>
<feature type="compositionally biased region" description="Polar residues" evidence="2">
    <location>
        <begin position="1"/>
        <end position="31"/>
    </location>
</feature>
<evidence type="ECO:0000313" key="5">
    <source>
        <dbReference type="Proteomes" id="UP000285060"/>
    </source>
</evidence>
<sequence>MEDGRWSSNNQDLKSAHQLESTSSNMHSASPSHLPPLVRTDMWEGSRLSPRSERGAVASMPSKSSAIRHTSGPSSSSTTSRSDNQLYADIREKVVTLNIELHDKTETIELLHAARKKDKARAKEKANQAAAEFQAKLEELQGRHEKELEKQLDFAQTLGELVQKCDQLAAELKKAVDRAHLQEEGFQRQLKDAKERWSVQEKVRRDQWKTDEIKKSTIKALEPDVQAIMTKCKENLDKAKEAAADEKRKLVLAHEKEKDEVLRRQREEYERKLVEAREKERSKLMYRLDAADAELQQQLNQQRRRLQDEAEKLRTDLMHDMRALKQQHARDLDEMRAIERQRVEQELAALQKDKDDVCWPTFREKVQSEMETKQQAAVAAVRAEIEKDRAKWEADMIKRRDDKIGMVIDKLQQETEKKVAAAEAKLAAQYDADMREMDKKRRAAAEVEAAWMEKNRELYDKCAKLEDAREAAIAAHSQQAEALRACEERLARCVQTLQEDDVIEKLHARVRSTVAKKDDMIETLREELHLAQVKRFVAASTSSIYGDVTSADLPLEEGSASGGISPYATSKFEMERLLEAYAKQGLPTTALRIFNVYGPRQDPTSPYSGVVSYFMDQAMRGADGRLIITGDGDQSRDFIFVKDVAVAVRLAVESSLPQFEAFNVCTGVKTTINMLVAEVLATCKSAATIEYGPTRPADVRESVCDPRKAREKLGFEAQYAFAEGISATWQWFKSINMRDIV</sequence>
<feature type="region of interest" description="Disordered" evidence="2">
    <location>
        <begin position="1"/>
        <end position="84"/>
    </location>
</feature>
<proteinExistence type="predicted"/>